<dbReference type="OrthoDB" id="46988at2759"/>
<dbReference type="Proteomes" id="UP000218811">
    <property type="component" value="Unassembled WGS sequence"/>
</dbReference>
<keyword evidence="5 14" id="KW-0444">Lipid biosynthesis</keyword>
<feature type="transmembrane region" description="Helical" evidence="14">
    <location>
        <begin position="167"/>
        <end position="191"/>
    </location>
</feature>
<feature type="transmembrane region" description="Helical" evidence="14">
    <location>
        <begin position="21"/>
        <end position="41"/>
    </location>
</feature>
<keyword evidence="9 14" id="KW-0443">Lipid metabolism</keyword>
<dbReference type="STRING" id="742152.A0A2H3J8P2"/>
<dbReference type="GO" id="GO:0030148">
    <property type="term" value="P:sphingolipid biosynthetic process"/>
    <property type="evidence" value="ECO:0007669"/>
    <property type="project" value="TreeGrafter"/>
</dbReference>
<evidence type="ECO:0000256" key="10">
    <source>
        <dbReference type="ARBA" id="ARBA00023136"/>
    </source>
</evidence>
<evidence type="ECO:0000256" key="5">
    <source>
        <dbReference type="ARBA" id="ARBA00022516"/>
    </source>
</evidence>
<evidence type="ECO:0000256" key="14">
    <source>
        <dbReference type="RuleBase" id="RU363109"/>
    </source>
</evidence>
<dbReference type="EMBL" id="KB467865">
    <property type="protein sequence ID" value="PCH36163.1"/>
    <property type="molecule type" value="Genomic_DNA"/>
</dbReference>
<sequence length="305" mass="33933">MAQAKRSPKPSRTPPKRGPSALVRYYLVAYNVLSALGWAYVLALTAAHLLDIDASAQTVQPPRLSAYLPPALARHLPAVPRFASSAHRLERRLPAALVPLFRRACTAHDAVGPQTAFVQTFAVLEVLHALCGWVRSPLATTAAQVASRLYLVWGVTALFGQTRTHPLYASMVLSWALTEVVRYAFYACTLLGREPRALLWLRYTLFFVLYPTGAGSEAGLIYASLPAPPPSIPFLSAGWYRWALPLTWPFSTPRWVEALHDDFRAVMFLIWWPGLYVMYTYMMKQRRKVLGAGPGRTLGAKPKTL</sequence>
<comment type="caution">
    <text evidence="14">Lacks conserved residue(s) required for the propagation of feature annotation.</text>
</comment>
<evidence type="ECO:0000256" key="3">
    <source>
        <dbReference type="ARBA" id="ARBA00007811"/>
    </source>
</evidence>
<dbReference type="GO" id="GO:0030497">
    <property type="term" value="P:fatty acid elongation"/>
    <property type="evidence" value="ECO:0007669"/>
    <property type="project" value="TreeGrafter"/>
</dbReference>
<comment type="similarity">
    <text evidence="3 14">Belongs to the very long-chain fatty acids dehydratase HACD family.</text>
</comment>
<evidence type="ECO:0000256" key="8">
    <source>
        <dbReference type="ARBA" id="ARBA00022989"/>
    </source>
</evidence>
<dbReference type="InterPro" id="IPR007482">
    <property type="entry name" value="Tyr_Pase-like_PTPLA"/>
</dbReference>
<keyword evidence="12 14" id="KW-0456">Lyase</keyword>
<evidence type="ECO:0000313" key="16">
    <source>
        <dbReference type="Proteomes" id="UP000218811"/>
    </source>
</evidence>
<comment type="subcellular location">
    <subcellularLocation>
        <location evidence="14">Endoplasmic reticulum membrane</location>
        <topology evidence="14">Multi-pass membrane protein</topology>
    </subcellularLocation>
    <subcellularLocation>
        <location evidence="1">Membrane</location>
        <topology evidence="1">Multi-pass membrane protein</topology>
    </subcellularLocation>
</comment>
<feature type="transmembrane region" description="Helical" evidence="14">
    <location>
        <begin position="263"/>
        <end position="282"/>
    </location>
</feature>
<evidence type="ECO:0000313" key="15">
    <source>
        <dbReference type="EMBL" id="PCH36163.1"/>
    </source>
</evidence>
<comment type="function">
    <text evidence="14">Catalyzes the third of the four reactions of the long-chain fatty acids elongation cycle. This endoplasmic reticulum-bound enzymatic process, allows the addition of two carbons to the chain of long- and very long-chain fatty acids/VLCFAs per cycle. This enzyme catalyzes the dehydration of the 3-hydroxyacyl-CoA intermediate into trans-2,3-enoyl-CoA, within each cycle of fatty acid elongation. Thereby, it participates to the production of VLCFAs of different chain lengths that are involved in multiple biological processes as precursors of membrane lipids and lipid mediators.</text>
</comment>
<dbReference type="OMA" id="VMYTYMM"/>
<dbReference type="AlphaFoldDB" id="A0A2H3J8P2"/>
<accession>A0A2H3J8P2</accession>
<dbReference type="UniPathway" id="UPA00094"/>
<keyword evidence="6 14" id="KW-0812">Transmembrane</keyword>
<keyword evidence="8 14" id="KW-1133">Transmembrane helix</keyword>
<gene>
    <name evidence="15" type="ORF">WOLCODRAFT_140242</name>
</gene>
<evidence type="ECO:0000256" key="1">
    <source>
        <dbReference type="ARBA" id="ARBA00004141"/>
    </source>
</evidence>
<dbReference type="GO" id="GO:0102158">
    <property type="term" value="F:very-long-chain (3R)-3-hydroxyacyl-CoA dehydratase activity"/>
    <property type="evidence" value="ECO:0007669"/>
    <property type="project" value="UniProtKB-EC"/>
</dbReference>
<dbReference type="PANTHER" id="PTHR11035">
    <property type="entry name" value="VERY-LONG-CHAIN (3R)-3-HYDROXYACYL-COA DEHYDRATASE"/>
    <property type="match status" value="1"/>
</dbReference>
<keyword evidence="14" id="KW-0256">Endoplasmic reticulum</keyword>
<dbReference type="EC" id="4.2.1.134" evidence="4 14"/>
<dbReference type="PANTHER" id="PTHR11035:SF3">
    <property type="entry name" value="VERY-LONG-CHAIN (3R)-3-HYDROXYACYL-COA DEHYDRATASE"/>
    <property type="match status" value="1"/>
</dbReference>
<keyword evidence="10 14" id="KW-0472">Membrane</keyword>
<dbReference type="GO" id="GO:0005789">
    <property type="term" value="C:endoplasmic reticulum membrane"/>
    <property type="evidence" value="ECO:0007669"/>
    <property type="project" value="UniProtKB-SubCell"/>
</dbReference>
<dbReference type="GO" id="GO:0042761">
    <property type="term" value="P:very long-chain fatty acid biosynthetic process"/>
    <property type="evidence" value="ECO:0007669"/>
    <property type="project" value="TreeGrafter"/>
</dbReference>
<keyword evidence="7 14" id="KW-0276">Fatty acid metabolism</keyword>
<evidence type="ECO:0000256" key="11">
    <source>
        <dbReference type="ARBA" id="ARBA00023160"/>
    </source>
</evidence>
<reference evidence="15 16" key="1">
    <citation type="journal article" date="2012" name="Science">
        <title>The Paleozoic origin of enzymatic lignin decomposition reconstructed from 31 fungal genomes.</title>
        <authorList>
            <person name="Floudas D."/>
            <person name="Binder M."/>
            <person name="Riley R."/>
            <person name="Barry K."/>
            <person name="Blanchette R.A."/>
            <person name="Henrissat B."/>
            <person name="Martinez A.T."/>
            <person name="Otillar R."/>
            <person name="Spatafora J.W."/>
            <person name="Yadav J.S."/>
            <person name="Aerts A."/>
            <person name="Benoit I."/>
            <person name="Boyd A."/>
            <person name="Carlson A."/>
            <person name="Copeland A."/>
            <person name="Coutinho P.M."/>
            <person name="de Vries R.P."/>
            <person name="Ferreira P."/>
            <person name="Findley K."/>
            <person name="Foster B."/>
            <person name="Gaskell J."/>
            <person name="Glotzer D."/>
            <person name="Gorecki P."/>
            <person name="Heitman J."/>
            <person name="Hesse C."/>
            <person name="Hori C."/>
            <person name="Igarashi K."/>
            <person name="Jurgens J.A."/>
            <person name="Kallen N."/>
            <person name="Kersten P."/>
            <person name="Kohler A."/>
            <person name="Kuees U."/>
            <person name="Kumar T.K.A."/>
            <person name="Kuo A."/>
            <person name="LaButti K."/>
            <person name="Larrondo L.F."/>
            <person name="Lindquist E."/>
            <person name="Ling A."/>
            <person name="Lombard V."/>
            <person name="Lucas S."/>
            <person name="Lundell T."/>
            <person name="Martin R."/>
            <person name="McLaughlin D.J."/>
            <person name="Morgenstern I."/>
            <person name="Morin E."/>
            <person name="Murat C."/>
            <person name="Nagy L.G."/>
            <person name="Nolan M."/>
            <person name="Ohm R.A."/>
            <person name="Patyshakuliyeva A."/>
            <person name="Rokas A."/>
            <person name="Ruiz-Duenas F.J."/>
            <person name="Sabat G."/>
            <person name="Salamov A."/>
            <person name="Samejima M."/>
            <person name="Schmutz J."/>
            <person name="Slot J.C."/>
            <person name="St John F."/>
            <person name="Stenlid J."/>
            <person name="Sun H."/>
            <person name="Sun S."/>
            <person name="Syed K."/>
            <person name="Tsang A."/>
            <person name="Wiebenga A."/>
            <person name="Young D."/>
            <person name="Pisabarro A."/>
            <person name="Eastwood D.C."/>
            <person name="Martin F."/>
            <person name="Cullen D."/>
            <person name="Grigoriev I.V."/>
            <person name="Hibbett D.S."/>
        </authorList>
    </citation>
    <scope>NUCLEOTIDE SEQUENCE [LARGE SCALE GENOMIC DNA]</scope>
    <source>
        <strain evidence="15 16">MD-104</strain>
    </source>
</reference>
<protein>
    <recommendedName>
        <fullName evidence="4 14">Very-long-chain (3R)-3-hydroxyacyl-CoA dehydratase</fullName>
        <ecNumber evidence="4 14">4.2.1.134</ecNumber>
    </recommendedName>
</protein>
<evidence type="ECO:0000256" key="12">
    <source>
        <dbReference type="ARBA" id="ARBA00023239"/>
    </source>
</evidence>
<evidence type="ECO:0000256" key="6">
    <source>
        <dbReference type="ARBA" id="ARBA00022692"/>
    </source>
</evidence>
<evidence type="ECO:0000256" key="13">
    <source>
        <dbReference type="ARBA" id="ARBA00036671"/>
    </source>
</evidence>
<keyword evidence="11 14" id="KW-0275">Fatty acid biosynthesis</keyword>
<evidence type="ECO:0000256" key="7">
    <source>
        <dbReference type="ARBA" id="ARBA00022832"/>
    </source>
</evidence>
<evidence type="ECO:0000256" key="9">
    <source>
        <dbReference type="ARBA" id="ARBA00023098"/>
    </source>
</evidence>
<dbReference type="Pfam" id="PF04387">
    <property type="entry name" value="PTPLA"/>
    <property type="match status" value="1"/>
</dbReference>
<proteinExistence type="inferred from homology"/>
<evidence type="ECO:0000256" key="2">
    <source>
        <dbReference type="ARBA" id="ARBA00005194"/>
    </source>
</evidence>
<name>A0A2H3J8P2_WOLCO</name>
<feature type="transmembrane region" description="Helical" evidence="14">
    <location>
        <begin position="203"/>
        <end position="225"/>
    </location>
</feature>
<evidence type="ECO:0000256" key="4">
    <source>
        <dbReference type="ARBA" id="ARBA00013122"/>
    </source>
</evidence>
<keyword evidence="16" id="KW-1185">Reference proteome</keyword>
<comment type="catalytic activity">
    <reaction evidence="13 14">
        <text>a very-long-chain (3R)-3-hydroxyacyl-CoA = a very-long-chain (2E)-enoyl-CoA + H2O</text>
        <dbReference type="Rhea" id="RHEA:45812"/>
        <dbReference type="ChEBI" id="CHEBI:15377"/>
        <dbReference type="ChEBI" id="CHEBI:83728"/>
        <dbReference type="ChEBI" id="CHEBI:85440"/>
        <dbReference type="EC" id="4.2.1.134"/>
    </reaction>
</comment>
<organism evidence="15 16">
    <name type="scientific">Wolfiporia cocos (strain MD-104)</name>
    <name type="common">Brown rot fungus</name>
    <dbReference type="NCBI Taxonomy" id="742152"/>
    <lineage>
        <taxon>Eukaryota</taxon>
        <taxon>Fungi</taxon>
        <taxon>Dikarya</taxon>
        <taxon>Basidiomycota</taxon>
        <taxon>Agaricomycotina</taxon>
        <taxon>Agaricomycetes</taxon>
        <taxon>Polyporales</taxon>
        <taxon>Phaeolaceae</taxon>
        <taxon>Wolfiporia</taxon>
    </lineage>
</organism>
<comment type="pathway">
    <text evidence="2 14">Lipid metabolism; fatty acid biosynthesis.</text>
</comment>